<organism evidence="1 2">
    <name type="scientific">Mycena sanguinolenta</name>
    <dbReference type="NCBI Taxonomy" id="230812"/>
    <lineage>
        <taxon>Eukaryota</taxon>
        <taxon>Fungi</taxon>
        <taxon>Dikarya</taxon>
        <taxon>Basidiomycota</taxon>
        <taxon>Agaricomycotina</taxon>
        <taxon>Agaricomycetes</taxon>
        <taxon>Agaricomycetidae</taxon>
        <taxon>Agaricales</taxon>
        <taxon>Marasmiineae</taxon>
        <taxon>Mycenaceae</taxon>
        <taxon>Mycena</taxon>
    </lineage>
</organism>
<accession>A0A8H6XJI3</accession>
<protein>
    <submittedName>
        <fullName evidence="1">Uncharacterized protein</fullName>
    </submittedName>
</protein>
<reference evidence="1" key="1">
    <citation type="submission" date="2020-05" db="EMBL/GenBank/DDBJ databases">
        <title>Mycena genomes resolve the evolution of fungal bioluminescence.</title>
        <authorList>
            <person name="Tsai I.J."/>
        </authorList>
    </citation>
    <scope>NUCLEOTIDE SEQUENCE</scope>
    <source>
        <strain evidence="1">160909Yilan</strain>
    </source>
</reference>
<dbReference type="Proteomes" id="UP000623467">
    <property type="component" value="Unassembled WGS sequence"/>
</dbReference>
<proteinExistence type="predicted"/>
<evidence type="ECO:0000313" key="2">
    <source>
        <dbReference type="Proteomes" id="UP000623467"/>
    </source>
</evidence>
<sequence>MCTCTSVDANVLLRRDAEAPPPAPASSMLVSASVPKRILYLGLRSPSSLRSPHPSSLILTCAVAAIAVTTTLLISAPSSRSPLHLAARCALSPIDLFRDGLHLVPLVGSFLRRPRILPCILPDPPLAISLLTSHFNRAQHLRTPARVAIVSFLDRGGPVLRVGTTRRCTPHIYDLLS</sequence>
<name>A0A8H6XJI3_9AGAR</name>
<dbReference type="AlphaFoldDB" id="A0A8H6XJI3"/>
<comment type="caution">
    <text evidence="1">The sequence shown here is derived from an EMBL/GenBank/DDBJ whole genome shotgun (WGS) entry which is preliminary data.</text>
</comment>
<gene>
    <name evidence="1" type="ORF">MSAN_02063600</name>
</gene>
<dbReference type="EMBL" id="JACAZH010000027">
    <property type="protein sequence ID" value="KAF7341656.1"/>
    <property type="molecule type" value="Genomic_DNA"/>
</dbReference>
<keyword evidence="2" id="KW-1185">Reference proteome</keyword>
<evidence type="ECO:0000313" key="1">
    <source>
        <dbReference type="EMBL" id="KAF7341656.1"/>
    </source>
</evidence>